<dbReference type="PIRSF" id="PIRSF001369">
    <property type="entry name" value="Citrate_synth"/>
    <property type="match status" value="1"/>
</dbReference>
<dbReference type="InterPro" id="IPR019810">
    <property type="entry name" value="Citrate_synthase_AS"/>
</dbReference>
<dbReference type="STRING" id="1302250.GCA_001313225_03005"/>
<dbReference type="InterPro" id="IPR002020">
    <property type="entry name" value="Citrate_synthase"/>
</dbReference>
<evidence type="ECO:0000313" key="9">
    <source>
        <dbReference type="Proteomes" id="UP000198402"/>
    </source>
</evidence>
<dbReference type="Pfam" id="PF00285">
    <property type="entry name" value="Citrate_synt"/>
    <property type="match status" value="1"/>
</dbReference>
<dbReference type="OrthoDB" id="9800864at2"/>
<feature type="active site" evidence="6">
    <location>
        <position position="249"/>
    </location>
</feature>
<dbReference type="InterPro" id="IPR016142">
    <property type="entry name" value="Citrate_synth-like_lrg_a-sub"/>
</dbReference>
<evidence type="ECO:0000256" key="2">
    <source>
        <dbReference type="ARBA" id="ARBA00010566"/>
    </source>
</evidence>
<dbReference type="InterPro" id="IPR016143">
    <property type="entry name" value="Citrate_synth-like_sm_a-sub"/>
</dbReference>
<dbReference type="SUPFAM" id="SSF48256">
    <property type="entry name" value="Citrate synthase"/>
    <property type="match status" value="1"/>
</dbReference>
<evidence type="ECO:0000256" key="4">
    <source>
        <dbReference type="ARBA" id="ARBA00049288"/>
    </source>
</evidence>
<dbReference type="UniPathway" id="UPA00223"/>
<dbReference type="PANTHER" id="PTHR11739:SF4">
    <property type="entry name" value="CITRATE SYNTHASE, PEROXISOMAL"/>
    <property type="match status" value="1"/>
</dbReference>
<dbReference type="Gene3D" id="1.10.230.10">
    <property type="entry name" value="Cytochrome P450-Terp, domain 2"/>
    <property type="match status" value="1"/>
</dbReference>
<dbReference type="GO" id="GO:0006099">
    <property type="term" value="P:tricarboxylic acid cycle"/>
    <property type="evidence" value="ECO:0007669"/>
    <property type="project" value="UniProtKB-UniPathway"/>
</dbReference>
<dbReference type="GO" id="GO:0005829">
    <property type="term" value="C:cytosol"/>
    <property type="evidence" value="ECO:0007669"/>
    <property type="project" value="TreeGrafter"/>
</dbReference>
<keyword evidence="3 5" id="KW-0808">Transferase</keyword>
<proteinExistence type="inferred from homology"/>
<dbReference type="GO" id="GO:0005975">
    <property type="term" value="P:carbohydrate metabolic process"/>
    <property type="evidence" value="ECO:0007669"/>
    <property type="project" value="TreeGrafter"/>
</dbReference>
<dbReference type="InterPro" id="IPR036969">
    <property type="entry name" value="Citrate_synthase_sf"/>
</dbReference>
<dbReference type="PANTHER" id="PTHR11739">
    <property type="entry name" value="CITRATE SYNTHASE"/>
    <property type="match status" value="1"/>
</dbReference>
<evidence type="ECO:0000256" key="3">
    <source>
        <dbReference type="ARBA" id="ARBA00022679"/>
    </source>
</evidence>
<gene>
    <name evidence="8" type="primary">gltA</name>
    <name evidence="8" type="ORF">IWT126_00596</name>
</gene>
<dbReference type="Proteomes" id="UP000198402">
    <property type="component" value="Unassembled WGS sequence"/>
</dbReference>
<evidence type="ECO:0000313" key="8">
    <source>
        <dbReference type="EMBL" id="GAX00581.1"/>
    </source>
</evidence>
<dbReference type="PRINTS" id="PR00143">
    <property type="entry name" value="CITRTSNTHASE"/>
</dbReference>
<comment type="catalytic activity">
    <reaction evidence="4">
        <text>oxaloacetate + acetyl-CoA + H2O = citrate + CoA + H(+)</text>
        <dbReference type="Rhea" id="RHEA:16845"/>
        <dbReference type="ChEBI" id="CHEBI:15377"/>
        <dbReference type="ChEBI" id="CHEBI:15378"/>
        <dbReference type="ChEBI" id="CHEBI:16452"/>
        <dbReference type="ChEBI" id="CHEBI:16947"/>
        <dbReference type="ChEBI" id="CHEBI:57287"/>
        <dbReference type="ChEBI" id="CHEBI:57288"/>
        <dbReference type="EC" id="2.3.3.16"/>
    </reaction>
</comment>
<dbReference type="AlphaFoldDB" id="A0A1Z5IGM3"/>
<dbReference type="PROSITE" id="PS00480">
    <property type="entry name" value="CITRATE_SYNTHASE"/>
    <property type="match status" value="1"/>
</dbReference>
<reference evidence="8 9" key="1">
    <citation type="submission" date="2015-11" db="EMBL/GenBank/DDBJ databases">
        <title>Draft genome sequences of new species of the genus Lactobacillus isolated from orchardgrass silage.</title>
        <authorList>
            <person name="Tohno M."/>
            <person name="Tanizawa Y."/>
            <person name="Arita M."/>
        </authorList>
    </citation>
    <scope>NUCLEOTIDE SEQUENCE [LARGE SCALE GENOMIC DNA]</scope>
    <source>
        <strain evidence="8 9">IWT126</strain>
    </source>
</reference>
<evidence type="ECO:0000256" key="6">
    <source>
        <dbReference type="PIRSR" id="PIRSR001369-1"/>
    </source>
</evidence>
<evidence type="ECO:0000256" key="5">
    <source>
        <dbReference type="PIRNR" id="PIRNR001369"/>
    </source>
</evidence>
<comment type="caution">
    <text evidence="8">The sequence shown here is derived from an EMBL/GenBank/DDBJ whole genome shotgun (WGS) entry which is preliminary data.</text>
</comment>
<dbReference type="RefSeq" id="WP_089136259.1">
    <property type="nucleotide sequence ID" value="NZ_BCMG01000002.1"/>
</dbReference>
<accession>A0A1Z5IGM3</accession>
<dbReference type="InterPro" id="IPR024176">
    <property type="entry name" value="Citrate_synthase_bac-typ"/>
</dbReference>
<name>A0A1Z5IGM3_9LACO</name>
<protein>
    <recommendedName>
        <fullName evidence="5">Citrate synthase</fullName>
    </recommendedName>
</protein>
<evidence type="ECO:0000256" key="1">
    <source>
        <dbReference type="ARBA" id="ARBA00005163"/>
    </source>
</evidence>
<dbReference type="GO" id="GO:0036440">
    <property type="term" value="F:citrate synthase activity"/>
    <property type="evidence" value="ECO:0007669"/>
    <property type="project" value="UniProtKB-EC"/>
</dbReference>
<comment type="similarity">
    <text evidence="2 5 7">Belongs to the citrate synthase family.</text>
</comment>
<dbReference type="EMBL" id="BCMG01000002">
    <property type="protein sequence ID" value="GAX00581.1"/>
    <property type="molecule type" value="Genomic_DNA"/>
</dbReference>
<comment type="pathway">
    <text evidence="1">Carbohydrate metabolism; tricarboxylic acid cycle.</text>
</comment>
<keyword evidence="9" id="KW-1185">Reference proteome</keyword>
<organism evidence="8 9">
    <name type="scientific">Secundilactobacillus silagei JCM 19001</name>
    <dbReference type="NCBI Taxonomy" id="1302250"/>
    <lineage>
        <taxon>Bacteria</taxon>
        <taxon>Bacillati</taxon>
        <taxon>Bacillota</taxon>
        <taxon>Bacilli</taxon>
        <taxon>Lactobacillales</taxon>
        <taxon>Lactobacillaceae</taxon>
        <taxon>Secundilactobacillus</taxon>
    </lineage>
</organism>
<evidence type="ECO:0000256" key="7">
    <source>
        <dbReference type="RuleBase" id="RU003406"/>
    </source>
</evidence>
<sequence>MELPKGLAGVVVDQTKVSSTKNAVLTYAGYPIKELKDAPFEEVVFLLWHTRLPSADELSEFRKRLVSEMVLPEKTVQLITRITYEPQHPMSILRTTVSLLGTTNDVKRDDPPRILAKLLTAIAAIIRIRDGQPIKHAQKGWGVVENFIYLFSGQRPTPERVAMFNTVMVLHADHEFNASTFTARVVASTQADYYSCLTAAVCALKGPLHGGANERVFKMLETIRDTGQDPVQYVKDQMASGHKIMGFGHRIYKNGDPRAVILREVARKIAHETDNDSYFVLQEQIKDYMFKATHLHPNVDYYTALIYHCFDLDKQTFTMMFAACRTAGWLAHIVEQQAEGCLIRPSSEYVGETNRHYPSR</sequence>
<feature type="active site" evidence="6">
    <location>
        <position position="300"/>
    </location>
</feature>
<dbReference type="Gene3D" id="1.10.580.10">
    <property type="entry name" value="Citrate Synthase, domain 1"/>
    <property type="match status" value="1"/>
</dbReference>